<evidence type="ECO:0000313" key="1">
    <source>
        <dbReference type="EMBL" id="MPC27436.1"/>
    </source>
</evidence>
<dbReference type="AlphaFoldDB" id="A0A5B7E2S0"/>
<gene>
    <name evidence="1" type="ORF">E2C01_020605</name>
</gene>
<comment type="caution">
    <text evidence="1">The sequence shown here is derived from an EMBL/GenBank/DDBJ whole genome shotgun (WGS) entry which is preliminary data.</text>
</comment>
<protein>
    <submittedName>
        <fullName evidence="1">Uncharacterized protein</fullName>
    </submittedName>
</protein>
<dbReference type="Proteomes" id="UP000324222">
    <property type="component" value="Unassembled WGS sequence"/>
</dbReference>
<keyword evidence="2" id="KW-1185">Reference proteome</keyword>
<evidence type="ECO:0000313" key="2">
    <source>
        <dbReference type="Proteomes" id="UP000324222"/>
    </source>
</evidence>
<accession>A0A5B7E2S0</accession>
<sequence>MADSSEWRLLFVYWNSRVLSFCRRPHSVVSHSRPSSVCSDRIAEVTVSGMEAYIPYTFVLKLNLGLRQPGCQPKMVEPSIT</sequence>
<reference evidence="1 2" key="1">
    <citation type="submission" date="2019-05" db="EMBL/GenBank/DDBJ databases">
        <title>Another draft genome of Portunus trituberculatus and its Hox gene families provides insights of decapod evolution.</title>
        <authorList>
            <person name="Jeong J.-H."/>
            <person name="Song I."/>
            <person name="Kim S."/>
            <person name="Choi T."/>
            <person name="Kim D."/>
            <person name="Ryu S."/>
            <person name="Kim W."/>
        </authorList>
    </citation>
    <scope>NUCLEOTIDE SEQUENCE [LARGE SCALE GENOMIC DNA]</scope>
    <source>
        <tissue evidence="1">Muscle</tissue>
    </source>
</reference>
<name>A0A5B7E2S0_PORTR</name>
<dbReference type="EMBL" id="VSRR010001747">
    <property type="protein sequence ID" value="MPC27436.1"/>
    <property type="molecule type" value="Genomic_DNA"/>
</dbReference>
<organism evidence="1 2">
    <name type="scientific">Portunus trituberculatus</name>
    <name type="common">Swimming crab</name>
    <name type="synonym">Neptunus trituberculatus</name>
    <dbReference type="NCBI Taxonomy" id="210409"/>
    <lineage>
        <taxon>Eukaryota</taxon>
        <taxon>Metazoa</taxon>
        <taxon>Ecdysozoa</taxon>
        <taxon>Arthropoda</taxon>
        <taxon>Crustacea</taxon>
        <taxon>Multicrustacea</taxon>
        <taxon>Malacostraca</taxon>
        <taxon>Eumalacostraca</taxon>
        <taxon>Eucarida</taxon>
        <taxon>Decapoda</taxon>
        <taxon>Pleocyemata</taxon>
        <taxon>Brachyura</taxon>
        <taxon>Eubrachyura</taxon>
        <taxon>Portunoidea</taxon>
        <taxon>Portunidae</taxon>
        <taxon>Portuninae</taxon>
        <taxon>Portunus</taxon>
    </lineage>
</organism>
<proteinExistence type="predicted"/>